<reference evidence="2" key="1">
    <citation type="submission" date="2022-06" db="EMBL/GenBank/DDBJ databases">
        <title>Genome Sequence of Candolleomyces eurysporus.</title>
        <authorList>
            <person name="Buettner E."/>
        </authorList>
    </citation>
    <scope>NUCLEOTIDE SEQUENCE</scope>
    <source>
        <strain evidence="2">VTCC 930004</strain>
    </source>
</reference>
<proteinExistence type="predicted"/>
<protein>
    <submittedName>
        <fullName evidence="2">Uncharacterized protein</fullName>
    </submittedName>
</protein>
<feature type="transmembrane region" description="Helical" evidence="1">
    <location>
        <begin position="131"/>
        <end position="153"/>
    </location>
</feature>
<dbReference type="OrthoDB" id="3064287at2759"/>
<accession>A0A9W8JCI8</accession>
<keyword evidence="1" id="KW-0472">Membrane</keyword>
<feature type="transmembrane region" description="Helical" evidence="1">
    <location>
        <begin position="97"/>
        <end position="119"/>
    </location>
</feature>
<keyword evidence="1" id="KW-0812">Transmembrane</keyword>
<feature type="transmembrane region" description="Helical" evidence="1">
    <location>
        <begin position="165"/>
        <end position="184"/>
    </location>
</feature>
<organism evidence="2 3">
    <name type="scientific">Candolleomyces eurysporus</name>
    <dbReference type="NCBI Taxonomy" id="2828524"/>
    <lineage>
        <taxon>Eukaryota</taxon>
        <taxon>Fungi</taxon>
        <taxon>Dikarya</taxon>
        <taxon>Basidiomycota</taxon>
        <taxon>Agaricomycotina</taxon>
        <taxon>Agaricomycetes</taxon>
        <taxon>Agaricomycetidae</taxon>
        <taxon>Agaricales</taxon>
        <taxon>Agaricineae</taxon>
        <taxon>Psathyrellaceae</taxon>
        <taxon>Candolleomyces</taxon>
    </lineage>
</organism>
<dbReference type="AlphaFoldDB" id="A0A9W8JCI8"/>
<keyword evidence="3" id="KW-1185">Reference proteome</keyword>
<comment type="caution">
    <text evidence="2">The sequence shown here is derived from an EMBL/GenBank/DDBJ whole genome shotgun (WGS) entry which is preliminary data.</text>
</comment>
<gene>
    <name evidence="2" type="ORF">H1R20_g3759</name>
</gene>
<feature type="transmembrane region" description="Helical" evidence="1">
    <location>
        <begin position="205"/>
        <end position="228"/>
    </location>
</feature>
<keyword evidence="1" id="KW-1133">Transmembrane helix</keyword>
<evidence type="ECO:0000313" key="2">
    <source>
        <dbReference type="EMBL" id="KAJ2933326.1"/>
    </source>
</evidence>
<evidence type="ECO:0000313" key="3">
    <source>
        <dbReference type="Proteomes" id="UP001140091"/>
    </source>
</evidence>
<name>A0A9W8JCI8_9AGAR</name>
<sequence>MSSLSYQPDVDATSPQSSLIQAIEKHWQPSKQPLMELTPYSPRPQAVSDESLTVTQNIRSQSSPRKFWNFKRSWSFKERWYAFVRGLGLALYWILRVFWYILCGIGIVALVWLVGNGILRAAHLPGYTSNAVAASVGAVGAIFAGMIVGTVLSCLPCSDSEDPPWYIKVVATVLTATLAGVLGFKILDKHIDMKGLDLLHATRAGALGGTIMGPGAIIVLPLVIGLILSPLLIVVMAGGEWIYAKSTENWGPNSHSYCYCVCYGSRGDPEIEAEVERIQNMERRHRYERSTMFDNSYHDHFAITRY</sequence>
<dbReference type="Proteomes" id="UP001140091">
    <property type="component" value="Unassembled WGS sequence"/>
</dbReference>
<feature type="non-terminal residue" evidence="2">
    <location>
        <position position="306"/>
    </location>
</feature>
<dbReference type="EMBL" id="JANBPK010000746">
    <property type="protein sequence ID" value="KAJ2933326.1"/>
    <property type="molecule type" value="Genomic_DNA"/>
</dbReference>
<evidence type="ECO:0000256" key="1">
    <source>
        <dbReference type="SAM" id="Phobius"/>
    </source>
</evidence>